<evidence type="ECO:0000313" key="8">
    <source>
        <dbReference type="EMBL" id="EGT58861.1"/>
    </source>
</evidence>
<dbReference type="Pfam" id="PF05823">
    <property type="entry name" value="Gp-FAR-1"/>
    <property type="match status" value="1"/>
</dbReference>
<dbReference type="GO" id="GO:0008289">
    <property type="term" value="F:lipid binding"/>
    <property type="evidence" value="ECO:0007669"/>
    <property type="project" value="UniProtKB-KW"/>
</dbReference>
<evidence type="ECO:0000256" key="6">
    <source>
        <dbReference type="ARBA" id="ARBA00023121"/>
    </source>
</evidence>
<dbReference type="OrthoDB" id="5779597at2759"/>
<dbReference type="Proteomes" id="UP000008068">
    <property type="component" value="Unassembled WGS sequence"/>
</dbReference>
<dbReference type="Gene3D" id="1.20.120.1100">
    <property type="match status" value="1"/>
</dbReference>
<gene>
    <name evidence="8" type="ORF">CAEBREN_25963</name>
</gene>
<proteinExistence type="inferred from homology"/>
<protein>
    <recommendedName>
        <fullName evidence="10">SXP/RAL-2 family protein Ani s 5-like cation-binding domain-containing protein</fullName>
    </recommendedName>
</protein>
<evidence type="ECO:0008006" key="10">
    <source>
        <dbReference type="Google" id="ProtNLM"/>
    </source>
</evidence>
<dbReference type="OMA" id="TTFYTKF"/>
<keyword evidence="6" id="KW-0446">Lipid-binding</keyword>
<dbReference type="HOGENOM" id="CLU_1143432_0_0_1"/>
<dbReference type="PANTHER" id="PTHR31418">
    <property type="entry name" value="FATTY-ACID AND RETINOL-BINDING PROTEIN 1"/>
    <property type="match status" value="1"/>
</dbReference>
<evidence type="ECO:0000256" key="2">
    <source>
        <dbReference type="ARBA" id="ARBA00006648"/>
    </source>
</evidence>
<feature type="chain" id="PRO_5003404815" description="SXP/RAL-2 family protein Ani s 5-like cation-binding domain-containing protein" evidence="7">
    <location>
        <begin position="17"/>
        <end position="245"/>
    </location>
</feature>
<evidence type="ECO:0000313" key="9">
    <source>
        <dbReference type="Proteomes" id="UP000008068"/>
    </source>
</evidence>
<dbReference type="GO" id="GO:0005576">
    <property type="term" value="C:extracellular region"/>
    <property type="evidence" value="ECO:0007669"/>
    <property type="project" value="UniProtKB-SubCell"/>
</dbReference>
<dbReference type="PANTHER" id="PTHR31418:SF5">
    <property type="entry name" value="FATTY-ACID AND RETINOL-BINDING PROTEIN 1"/>
    <property type="match status" value="1"/>
</dbReference>
<organism evidence="9">
    <name type="scientific">Caenorhabditis brenneri</name>
    <name type="common">Nematode worm</name>
    <dbReference type="NCBI Taxonomy" id="135651"/>
    <lineage>
        <taxon>Eukaryota</taxon>
        <taxon>Metazoa</taxon>
        <taxon>Ecdysozoa</taxon>
        <taxon>Nematoda</taxon>
        <taxon>Chromadorea</taxon>
        <taxon>Rhabditida</taxon>
        <taxon>Rhabditina</taxon>
        <taxon>Rhabditomorpha</taxon>
        <taxon>Rhabditoidea</taxon>
        <taxon>Rhabditidae</taxon>
        <taxon>Peloderinae</taxon>
        <taxon>Caenorhabditis</taxon>
    </lineage>
</organism>
<comment type="subcellular location">
    <subcellularLocation>
        <location evidence="1">Secreted</location>
    </subcellularLocation>
</comment>
<reference evidence="9" key="1">
    <citation type="submission" date="2011-07" db="EMBL/GenBank/DDBJ databases">
        <authorList>
            <consortium name="Caenorhabditis brenneri Sequencing and Analysis Consortium"/>
            <person name="Wilson R.K."/>
        </authorList>
    </citation>
    <scope>NUCLEOTIDE SEQUENCE [LARGE SCALE GENOMIC DNA]</scope>
    <source>
        <strain evidence="9">PB2801</strain>
    </source>
</reference>
<dbReference type="InterPro" id="IPR008632">
    <property type="entry name" value="Gp-FAR-1"/>
</dbReference>
<comment type="similarity">
    <text evidence="2">Belongs to the fatty-acid and retinol-binding protein (FARBP) family.</text>
</comment>
<feature type="signal peptide" evidence="7">
    <location>
        <begin position="1"/>
        <end position="16"/>
    </location>
</feature>
<evidence type="ECO:0000256" key="4">
    <source>
        <dbReference type="ARBA" id="ARBA00022729"/>
    </source>
</evidence>
<dbReference type="FunCoup" id="G0NEJ9">
    <property type="interactions" value="430"/>
</dbReference>
<dbReference type="eggNOG" id="ENOG502TGUT">
    <property type="taxonomic scope" value="Eukaryota"/>
</dbReference>
<dbReference type="EMBL" id="GL379873">
    <property type="protein sequence ID" value="EGT58861.1"/>
    <property type="molecule type" value="Genomic_DNA"/>
</dbReference>
<sequence length="245" mass="27430">MKALFFLLLLSATVASAPTALPPDEPPKKVLKIVEEPMVKKTEQMLTVEALDGYIGILKMFKDMLPLDIVTTLDNLNITQKGEVVNFLSNWFQDRINRPNTTAEIVEVLRQNLPSVYDKINSLNTTFYTKFGNLKPESQQLLREWREKAVDLLGDQRPAGETAAQNLQLLRDFAMSIRDVKPEIREDLKTQFPQAVSLTEGLGFTVFTTMIMVVQKIVETAASVKSQGQAVLATGIPLECHIPLD</sequence>
<dbReference type="InParanoid" id="G0NEJ9"/>
<evidence type="ECO:0000256" key="3">
    <source>
        <dbReference type="ARBA" id="ARBA00022525"/>
    </source>
</evidence>
<name>G0NEJ9_CAEBE</name>
<keyword evidence="3" id="KW-0964">Secreted</keyword>
<keyword evidence="9" id="KW-1185">Reference proteome</keyword>
<evidence type="ECO:0000256" key="7">
    <source>
        <dbReference type="SAM" id="SignalP"/>
    </source>
</evidence>
<dbReference type="AlphaFoldDB" id="G0NEJ9"/>
<keyword evidence="5" id="KW-0175">Coiled coil</keyword>
<evidence type="ECO:0000256" key="1">
    <source>
        <dbReference type="ARBA" id="ARBA00004613"/>
    </source>
</evidence>
<evidence type="ECO:0000256" key="5">
    <source>
        <dbReference type="ARBA" id="ARBA00023054"/>
    </source>
</evidence>
<accession>G0NEJ9</accession>
<keyword evidence="4 7" id="KW-0732">Signal</keyword>